<dbReference type="AlphaFoldDB" id="A0A1E5KY23"/>
<dbReference type="EMBL" id="MIEK01000016">
    <property type="protein sequence ID" value="OEH82733.1"/>
    <property type="molecule type" value="Genomic_DNA"/>
</dbReference>
<dbReference type="Proteomes" id="UP000095256">
    <property type="component" value="Unassembled WGS sequence"/>
</dbReference>
<evidence type="ECO:0000256" key="1">
    <source>
        <dbReference type="SAM" id="Phobius"/>
    </source>
</evidence>
<dbReference type="OrthoDB" id="1909107at2"/>
<feature type="transmembrane region" description="Helical" evidence="1">
    <location>
        <begin position="7"/>
        <end position="26"/>
    </location>
</feature>
<reference evidence="2 3" key="1">
    <citation type="submission" date="2016-09" db="EMBL/GenBank/DDBJ databases">
        <authorList>
            <person name="Capua I."/>
            <person name="De Benedictis P."/>
            <person name="Joannis T."/>
            <person name="Lombin L.H."/>
            <person name="Cattoli G."/>
        </authorList>
    </citation>
    <scope>NUCLEOTIDE SEQUENCE [LARGE SCALE GENOMIC DNA]</scope>
    <source>
        <strain evidence="2 3">LMG 25899</strain>
    </source>
</reference>
<protein>
    <submittedName>
        <fullName evidence="2">Uncharacterized protein</fullName>
    </submittedName>
</protein>
<evidence type="ECO:0000313" key="2">
    <source>
        <dbReference type="EMBL" id="OEH82733.1"/>
    </source>
</evidence>
<comment type="caution">
    <text evidence="2">The sequence shown here is derived from an EMBL/GenBank/DDBJ whole genome shotgun (WGS) entry which is preliminary data.</text>
</comment>
<feature type="transmembrane region" description="Helical" evidence="1">
    <location>
        <begin position="46"/>
        <end position="68"/>
    </location>
</feature>
<proteinExistence type="predicted"/>
<keyword evidence="3" id="KW-1185">Reference proteome</keyword>
<sequence>MKIQRFLFILNIFIGLAGLMGGFLAISSDARLAFGIKESMLVNSPFATFLIPGLLLFLIIGLCNLIVARLNAKKTSTFPYYECLMGIIQCSWIIIQCIMIWSIAPLHLIFFSLGLIQLIVGIWLVKKTNSSFPFSAHQNE</sequence>
<accession>A0A1E5KY23</accession>
<keyword evidence="1" id="KW-0812">Transmembrane</keyword>
<keyword evidence="1" id="KW-1133">Transmembrane helix</keyword>
<gene>
    <name evidence="2" type="ORF">BCR26_11865</name>
</gene>
<keyword evidence="1" id="KW-0472">Membrane</keyword>
<dbReference type="RefSeq" id="WP_069698264.1">
    <property type="nucleotide sequence ID" value="NZ_JAGGMA010000023.1"/>
</dbReference>
<evidence type="ECO:0000313" key="3">
    <source>
        <dbReference type="Proteomes" id="UP000095256"/>
    </source>
</evidence>
<organism evidence="2 3">
    <name type="scientific">Enterococcus rivorum</name>
    <dbReference type="NCBI Taxonomy" id="762845"/>
    <lineage>
        <taxon>Bacteria</taxon>
        <taxon>Bacillati</taxon>
        <taxon>Bacillota</taxon>
        <taxon>Bacilli</taxon>
        <taxon>Lactobacillales</taxon>
        <taxon>Enterococcaceae</taxon>
        <taxon>Enterococcus</taxon>
    </lineage>
</organism>
<feature type="transmembrane region" description="Helical" evidence="1">
    <location>
        <begin position="80"/>
        <end position="101"/>
    </location>
</feature>
<feature type="transmembrane region" description="Helical" evidence="1">
    <location>
        <begin position="107"/>
        <end position="125"/>
    </location>
</feature>
<name>A0A1E5KY23_9ENTE</name>